<comment type="caution">
    <text evidence="1">The sequence shown here is derived from an EMBL/GenBank/DDBJ whole genome shotgun (WGS) entry which is preliminary data.</text>
</comment>
<reference evidence="1" key="1">
    <citation type="submission" date="2020-06" db="EMBL/GenBank/DDBJ databases">
        <authorList>
            <person name="Li T."/>
            <person name="Hu X."/>
            <person name="Zhang T."/>
            <person name="Song X."/>
            <person name="Zhang H."/>
            <person name="Dai N."/>
            <person name="Sheng W."/>
            <person name="Hou X."/>
            <person name="Wei L."/>
        </authorList>
    </citation>
    <scope>NUCLEOTIDE SEQUENCE</scope>
    <source>
        <strain evidence="1">3651</strain>
        <tissue evidence="1">Leaf</tissue>
    </source>
</reference>
<proteinExistence type="predicted"/>
<reference evidence="1" key="2">
    <citation type="journal article" date="2024" name="Plant">
        <title>Genomic evolution and insights into agronomic trait innovations of Sesamum species.</title>
        <authorList>
            <person name="Miao H."/>
            <person name="Wang L."/>
            <person name="Qu L."/>
            <person name="Liu H."/>
            <person name="Sun Y."/>
            <person name="Le M."/>
            <person name="Wang Q."/>
            <person name="Wei S."/>
            <person name="Zheng Y."/>
            <person name="Lin W."/>
            <person name="Duan Y."/>
            <person name="Cao H."/>
            <person name="Xiong S."/>
            <person name="Wang X."/>
            <person name="Wei L."/>
            <person name="Li C."/>
            <person name="Ma Q."/>
            <person name="Ju M."/>
            <person name="Zhao R."/>
            <person name="Li G."/>
            <person name="Mu C."/>
            <person name="Tian Q."/>
            <person name="Mei H."/>
            <person name="Zhang T."/>
            <person name="Gao T."/>
            <person name="Zhang H."/>
        </authorList>
    </citation>
    <scope>NUCLEOTIDE SEQUENCE</scope>
    <source>
        <strain evidence="1">3651</strain>
    </source>
</reference>
<protein>
    <submittedName>
        <fullName evidence="1">Uncharacterized protein</fullName>
    </submittedName>
</protein>
<sequence length="114" mass="11932">MPSGVRELESVDVSTDCVTVLANIASGVVSRLVYELYKVITRNVDRIPLTLQNVAKILHQPPLSHGIKAFLVKVSVPPACWLDPSDGGGLACCTYVSAGSTWRTGGATCCGSAA</sequence>
<organism evidence="1 2">
    <name type="scientific">Sesamum alatum</name>
    <dbReference type="NCBI Taxonomy" id="300844"/>
    <lineage>
        <taxon>Eukaryota</taxon>
        <taxon>Viridiplantae</taxon>
        <taxon>Streptophyta</taxon>
        <taxon>Embryophyta</taxon>
        <taxon>Tracheophyta</taxon>
        <taxon>Spermatophyta</taxon>
        <taxon>Magnoliopsida</taxon>
        <taxon>eudicotyledons</taxon>
        <taxon>Gunneridae</taxon>
        <taxon>Pentapetalae</taxon>
        <taxon>asterids</taxon>
        <taxon>lamiids</taxon>
        <taxon>Lamiales</taxon>
        <taxon>Pedaliaceae</taxon>
        <taxon>Sesamum</taxon>
    </lineage>
</organism>
<evidence type="ECO:0000313" key="1">
    <source>
        <dbReference type="EMBL" id="KAK4416759.1"/>
    </source>
</evidence>
<name>A0AAE1XSF7_9LAMI</name>
<dbReference type="Proteomes" id="UP001293254">
    <property type="component" value="Unassembled WGS sequence"/>
</dbReference>
<dbReference type="EMBL" id="JACGWO010000010">
    <property type="protein sequence ID" value="KAK4416759.1"/>
    <property type="molecule type" value="Genomic_DNA"/>
</dbReference>
<dbReference type="AlphaFoldDB" id="A0AAE1XSF7"/>
<gene>
    <name evidence="1" type="ORF">Salat_2501400</name>
</gene>
<accession>A0AAE1XSF7</accession>
<evidence type="ECO:0000313" key="2">
    <source>
        <dbReference type="Proteomes" id="UP001293254"/>
    </source>
</evidence>
<keyword evidence="2" id="KW-1185">Reference proteome</keyword>